<protein>
    <recommendedName>
        <fullName evidence="4 5">Pyrroline-5-carboxylate reductase</fullName>
        <shortName evidence="4">P5C reductase</shortName>
        <shortName evidence="4">P5CR</shortName>
        <ecNumber evidence="4 5">1.5.1.2</ecNumber>
    </recommendedName>
    <alternativeName>
        <fullName evidence="4">PCA reductase</fullName>
    </alternativeName>
</protein>
<evidence type="ECO:0000256" key="4">
    <source>
        <dbReference type="HAMAP-Rule" id="MF_01925"/>
    </source>
</evidence>
<feature type="binding site" evidence="6">
    <location>
        <begin position="7"/>
        <end position="12"/>
    </location>
    <ligand>
        <name>NADP(+)</name>
        <dbReference type="ChEBI" id="CHEBI:58349"/>
    </ligand>
</feature>
<keyword evidence="4" id="KW-0028">Amino-acid biosynthesis</keyword>
<feature type="domain" description="Pyrroline-5-carboxylate reductase catalytic N-terminal" evidence="7">
    <location>
        <begin position="6"/>
        <end position="92"/>
    </location>
</feature>
<comment type="subcellular location">
    <subcellularLocation>
        <location evidence="4">Cytoplasm</location>
    </subcellularLocation>
</comment>
<feature type="domain" description="Pyrroline-5-carboxylate reductase dimerisation" evidence="8">
    <location>
        <begin position="156"/>
        <end position="261"/>
    </location>
</feature>
<dbReference type="RefSeq" id="WP_010927974.1">
    <property type="nucleotide sequence ID" value="NC_019382.1"/>
</dbReference>
<name>A0A0C6NZK2_BORBO</name>
<dbReference type="Pfam" id="PF14748">
    <property type="entry name" value="P5CR_dimer"/>
    <property type="match status" value="1"/>
</dbReference>
<dbReference type="PANTHER" id="PTHR11645:SF0">
    <property type="entry name" value="PYRROLINE-5-CARBOXYLATE REDUCTASE 3"/>
    <property type="match status" value="1"/>
</dbReference>
<accession>A0A0C6NZK2</accession>
<dbReference type="SUPFAM" id="SSF48179">
    <property type="entry name" value="6-phosphogluconate dehydrogenase C-terminal domain-like"/>
    <property type="match status" value="1"/>
</dbReference>
<comment type="similarity">
    <text evidence="1 4">Belongs to the pyrroline-5-carboxylate reductase family.</text>
</comment>
<dbReference type="HOGENOM" id="CLU_042344_0_2_4"/>
<keyword evidence="2 4" id="KW-0521">NADP</keyword>
<dbReference type="PIRSF" id="PIRSF000193">
    <property type="entry name" value="Pyrrol-5-carb_rd"/>
    <property type="match status" value="1"/>
</dbReference>
<gene>
    <name evidence="4 9" type="primary">proC</name>
    <name evidence="9" type="ORF">BN112_0202</name>
</gene>
<dbReference type="Gene3D" id="3.40.50.720">
    <property type="entry name" value="NAD(P)-binding Rossmann-like Domain"/>
    <property type="match status" value="1"/>
</dbReference>
<comment type="function">
    <text evidence="4">Catalyzes the reduction of 1-pyrroline-5-carboxylate (PCA) to L-proline.</text>
</comment>
<keyword evidence="4" id="KW-0641">Proline biosynthesis</keyword>
<dbReference type="AlphaFoldDB" id="A0A0C6NZK2"/>
<dbReference type="EC" id="1.5.1.2" evidence="4 5"/>
<dbReference type="Pfam" id="PF03807">
    <property type="entry name" value="F420_oxidored"/>
    <property type="match status" value="1"/>
</dbReference>
<comment type="catalytic activity">
    <reaction evidence="4">
        <text>L-proline + NADP(+) = (S)-1-pyrroline-5-carboxylate + NADPH + 2 H(+)</text>
        <dbReference type="Rhea" id="RHEA:14109"/>
        <dbReference type="ChEBI" id="CHEBI:15378"/>
        <dbReference type="ChEBI" id="CHEBI:17388"/>
        <dbReference type="ChEBI" id="CHEBI:57783"/>
        <dbReference type="ChEBI" id="CHEBI:58349"/>
        <dbReference type="ChEBI" id="CHEBI:60039"/>
        <dbReference type="EC" id="1.5.1.2"/>
    </reaction>
</comment>
<evidence type="ECO:0000256" key="6">
    <source>
        <dbReference type="PIRSR" id="PIRSR000193-1"/>
    </source>
</evidence>
<reference evidence="9 10" key="1">
    <citation type="journal article" date="2012" name="BMC Genomics">
        <title>Comparative genomics of the classical Bordetella subspecies: the evolution and exchange of virulence-associated diversity amongst closely related pathogens.</title>
        <authorList>
            <person name="Park J."/>
            <person name="Zhang Y."/>
            <person name="Buboltz A.M."/>
            <person name="Zhang X."/>
            <person name="Schuster S.C."/>
            <person name="Ahuja U."/>
            <person name="Liu M."/>
            <person name="Miller J.F."/>
            <person name="Sebaihia M."/>
            <person name="Bentley S.D."/>
            <person name="Parkhill J."/>
            <person name="Harvill E.T."/>
        </authorList>
    </citation>
    <scope>NUCLEOTIDE SEQUENCE [LARGE SCALE GENOMIC DNA]</scope>
    <source>
        <strain evidence="9 10">253</strain>
    </source>
</reference>
<dbReference type="HAMAP" id="MF_01925">
    <property type="entry name" value="P5C_reductase"/>
    <property type="match status" value="1"/>
</dbReference>
<dbReference type="FunFam" id="1.10.3730.10:FF:000001">
    <property type="entry name" value="Pyrroline-5-carboxylate reductase"/>
    <property type="match status" value="1"/>
</dbReference>
<dbReference type="InterPro" id="IPR028939">
    <property type="entry name" value="P5C_Rdtase_cat_N"/>
</dbReference>
<dbReference type="NCBIfam" id="TIGR00112">
    <property type="entry name" value="proC"/>
    <property type="match status" value="1"/>
</dbReference>
<comment type="catalytic activity">
    <reaction evidence="4">
        <text>L-proline + NAD(+) = (S)-1-pyrroline-5-carboxylate + NADH + 2 H(+)</text>
        <dbReference type="Rhea" id="RHEA:14105"/>
        <dbReference type="ChEBI" id="CHEBI:15378"/>
        <dbReference type="ChEBI" id="CHEBI:17388"/>
        <dbReference type="ChEBI" id="CHEBI:57540"/>
        <dbReference type="ChEBI" id="CHEBI:57945"/>
        <dbReference type="ChEBI" id="CHEBI:60039"/>
        <dbReference type="EC" id="1.5.1.2"/>
    </reaction>
</comment>
<dbReference type="GeneID" id="93203070"/>
<dbReference type="GO" id="GO:0055129">
    <property type="term" value="P:L-proline biosynthetic process"/>
    <property type="evidence" value="ECO:0007669"/>
    <property type="project" value="UniProtKB-UniRule"/>
</dbReference>
<evidence type="ECO:0000256" key="2">
    <source>
        <dbReference type="ARBA" id="ARBA00022857"/>
    </source>
</evidence>
<keyword evidence="3 4" id="KW-0560">Oxidoreductase</keyword>
<dbReference type="KEGG" id="bbh:BN112_0202"/>
<dbReference type="GO" id="GO:0005737">
    <property type="term" value="C:cytoplasm"/>
    <property type="evidence" value="ECO:0007669"/>
    <property type="project" value="UniProtKB-SubCell"/>
</dbReference>
<evidence type="ECO:0000256" key="3">
    <source>
        <dbReference type="ARBA" id="ARBA00023002"/>
    </source>
</evidence>
<evidence type="ECO:0000259" key="8">
    <source>
        <dbReference type="Pfam" id="PF14748"/>
    </source>
</evidence>
<dbReference type="InterPro" id="IPR029036">
    <property type="entry name" value="P5CR_dimer"/>
</dbReference>
<sequence>MRQALFLGYGRMGAALGEAWLRAGLLAGIDAVDPGRDGAGLRARLVRGADELPEQAYDLVVLAVKPAMAQQALRPVPPARLARACLVSIMAGVPAGALRQALQPPRPVARAMPNTPVMAGQGCTGLYGGDDVAPAQRAAIGRLFEAVGAAFWVDTEDQLHAVTALSGSGPAYYHLFSEALAQAGEQLGLPAALARSLAARTALGAASLQCEEGADFAALRREVTSPHGTTHAAIEVFEQAGALRTLVRDAVRQAQARSRELARP</sequence>
<dbReference type="Gene3D" id="1.10.3730.10">
    <property type="entry name" value="ProC C-terminal domain-like"/>
    <property type="match status" value="1"/>
</dbReference>
<dbReference type="UniPathway" id="UPA00098">
    <property type="reaction ID" value="UER00361"/>
</dbReference>
<dbReference type="InterPro" id="IPR008927">
    <property type="entry name" value="6-PGluconate_DH-like_C_sf"/>
</dbReference>
<organism evidence="9 10">
    <name type="scientific">Bordetella bronchiseptica 253</name>
    <dbReference type="NCBI Taxonomy" id="568707"/>
    <lineage>
        <taxon>Bacteria</taxon>
        <taxon>Pseudomonadati</taxon>
        <taxon>Pseudomonadota</taxon>
        <taxon>Betaproteobacteria</taxon>
        <taxon>Burkholderiales</taxon>
        <taxon>Alcaligenaceae</taxon>
        <taxon>Bordetella</taxon>
    </lineage>
</organism>
<evidence type="ECO:0000259" key="7">
    <source>
        <dbReference type="Pfam" id="PF03807"/>
    </source>
</evidence>
<proteinExistence type="inferred from homology"/>
<dbReference type="GO" id="GO:0004735">
    <property type="term" value="F:pyrroline-5-carboxylate reductase activity"/>
    <property type="evidence" value="ECO:0007669"/>
    <property type="project" value="UniProtKB-UniRule"/>
</dbReference>
<evidence type="ECO:0000256" key="5">
    <source>
        <dbReference type="NCBIfam" id="TIGR00112"/>
    </source>
</evidence>
<evidence type="ECO:0000313" key="9">
    <source>
        <dbReference type="EMBL" id="CCJ52120.1"/>
    </source>
</evidence>
<dbReference type="SUPFAM" id="SSF51735">
    <property type="entry name" value="NAD(P)-binding Rossmann-fold domains"/>
    <property type="match status" value="1"/>
</dbReference>
<dbReference type="EMBL" id="HE965806">
    <property type="protein sequence ID" value="CCJ52120.1"/>
    <property type="molecule type" value="Genomic_DNA"/>
</dbReference>
<keyword evidence="4" id="KW-0963">Cytoplasm</keyword>
<feature type="binding site" evidence="6">
    <location>
        <begin position="63"/>
        <end position="66"/>
    </location>
    <ligand>
        <name>NADP(+)</name>
        <dbReference type="ChEBI" id="CHEBI:58349"/>
    </ligand>
</feature>
<dbReference type="Proteomes" id="UP000007564">
    <property type="component" value="Chromosome"/>
</dbReference>
<dbReference type="OrthoDB" id="9805754at2"/>
<dbReference type="PANTHER" id="PTHR11645">
    <property type="entry name" value="PYRROLINE-5-CARBOXYLATE REDUCTASE"/>
    <property type="match status" value="1"/>
</dbReference>
<dbReference type="InterPro" id="IPR036291">
    <property type="entry name" value="NAD(P)-bd_dom_sf"/>
</dbReference>
<comment type="pathway">
    <text evidence="4">Amino-acid biosynthesis; L-proline biosynthesis; L-proline from L-glutamate 5-semialdehyde: step 1/1.</text>
</comment>
<evidence type="ECO:0000313" key="10">
    <source>
        <dbReference type="Proteomes" id="UP000007564"/>
    </source>
</evidence>
<dbReference type="InterPro" id="IPR000304">
    <property type="entry name" value="Pyrroline-COOH_reductase"/>
</dbReference>
<evidence type="ECO:0000256" key="1">
    <source>
        <dbReference type="ARBA" id="ARBA00005525"/>
    </source>
</evidence>